<dbReference type="Gene3D" id="1.20.5.170">
    <property type="match status" value="1"/>
</dbReference>
<evidence type="ECO:0000313" key="2">
    <source>
        <dbReference type="Proteomes" id="UP000270094"/>
    </source>
</evidence>
<gene>
    <name evidence="1" type="ORF">SVUK_LOCUS16328</name>
</gene>
<accession>A0A3P7J7A1</accession>
<dbReference type="SUPFAM" id="SSF54001">
    <property type="entry name" value="Cysteine proteinases"/>
    <property type="match status" value="1"/>
</dbReference>
<organism evidence="1 2">
    <name type="scientific">Strongylus vulgaris</name>
    <name type="common">Blood worm</name>
    <dbReference type="NCBI Taxonomy" id="40348"/>
    <lineage>
        <taxon>Eukaryota</taxon>
        <taxon>Metazoa</taxon>
        <taxon>Ecdysozoa</taxon>
        <taxon>Nematoda</taxon>
        <taxon>Chromadorea</taxon>
        <taxon>Rhabditida</taxon>
        <taxon>Rhabditina</taxon>
        <taxon>Rhabditomorpha</taxon>
        <taxon>Strongyloidea</taxon>
        <taxon>Strongylidae</taxon>
        <taxon>Strongylus</taxon>
    </lineage>
</organism>
<evidence type="ECO:0000313" key="1">
    <source>
        <dbReference type="EMBL" id="VDM81330.1"/>
    </source>
</evidence>
<sequence length="143" mass="16721">MFTILILAGSVSANVNERALTIGRNDRASTIGEVKQLSDAGLYERLKKDQTLFQMAKCSETEARMKFLMDRKYVIIPDDRHRMSFEDDEEPPERFDAREEWPQCPSINEIYDQSNCGRKSFPYVSKYDNKLNFKTKKYQLTFA</sequence>
<dbReference type="InterPro" id="IPR038765">
    <property type="entry name" value="Papain-like_cys_pep_sf"/>
</dbReference>
<name>A0A3P7J7A1_STRVU</name>
<keyword evidence="2" id="KW-1185">Reference proteome</keyword>
<dbReference type="AlphaFoldDB" id="A0A3P7J7A1"/>
<protein>
    <submittedName>
        <fullName evidence="1">Uncharacterized protein</fullName>
    </submittedName>
</protein>
<dbReference type="Proteomes" id="UP000270094">
    <property type="component" value="Unassembled WGS sequence"/>
</dbReference>
<proteinExistence type="predicted"/>
<reference evidence="1 2" key="1">
    <citation type="submission" date="2018-11" db="EMBL/GenBank/DDBJ databases">
        <authorList>
            <consortium name="Pathogen Informatics"/>
        </authorList>
    </citation>
    <scope>NUCLEOTIDE SEQUENCE [LARGE SCALE GENOMIC DNA]</scope>
</reference>
<dbReference type="EMBL" id="UYYB01112370">
    <property type="protein sequence ID" value="VDM81330.1"/>
    <property type="molecule type" value="Genomic_DNA"/>
</dbReference>